<dbReference type="Pfam" id="PF12728">
    <property type="entry name" value="HTH_17"/>
    <property type="match status" value="1"/>
</dbReference>
<dbReference type="Proteomes" id="UP000074294">
    <property type="component" value="Unassembled WGS sequence"/>
</dbReference>
<dbReference type="CDD" id="cd04762">
    <property type="entry name" value="HTH_MerR-trunc"/>
    <property type="match status" value="1"/>
</dbReference>
<evidence type="ECO:0000313" key="2">
    <source>
        <dbReference type="EMBL" id="KUO39646.1"/>
    </source>
</evidence>
<proteinExistence type="predicted"/>
<dbReference type="STRING" id="1776334.APZ16_03110"/>
<dbReference type="InterPro" id="IPR041657">
    <property type="entry name" value="HTH_17"/>
</dbReference>
<dbReference type="EMBL" id="LQMQ01000057">
    <property type="protein sequence ID" value="KUO39646.1"/>
    <property type="molecule type" value="Genomic_DNA"/>
</dbReference>
<dbReference type="Gene3D" id="1.10.1660.10">
    <property type="match status" value="1"/>
</dbReference>
<name>A0A147JT14_HADYE</name>
<dbReference type="InterPro" id="IPR009061">
    <property type="entry name" value="DNA-bd_dom_put_sf"/>
</dbReference>
<dbReference type="AlphaFoldDB" id="A0A147JT14"/>
<accession>A0A147JT14</accession>
<organism evidence="2 3">
    <name type="scientific">Hadarchaeum yellowstonense</name>
    <dbReference type="NCBI Taxonomy" id="1776334"/>
    <lineage>
        <taxon>Archaea</taxon>
        <taxon>Methanobacteriati</taxon>
        <taxon>Candidatus Hadarchaeota</taxon>
        <taxon>Candidatus Hadarchaeia</taxon>
        <taxon>Candidatus Hadarchaeales</taxon>
        <taxon>Candidatus Hadarchaeaceae</taxon>
        <taxon>Candidatus Hadarchaeum</taxon>
    </lineage>
</organism>
<feature type="domain" description="Helix-turn-helix" evidence="1">
    <location>
        <begin position="4"/>
        <end position="49"/>
    </location>
</feature>
<evidence type="ECO:0000313" key="3">
    <source>
        <dbReference type="Proteomes" id="UP000074294"/>
    </source>
</evidence>
<reference evidence="2 3" key="1">
    <citation type="journal article" date="2016" name="Nat. Microbiol.">
        <title>Genomic inference of the metabolism of cosmopolitan subsurface Archaea, Hadesarchaea.</title>
        <authorList>
            <person name="Baker B.J."/>
            <person name="Saw J.H."/>
            <person name="Lind A.E."/>
            <person name="Lazar C.S."/>
            <person name="Hinrichs K.-U."/>
            <person name="Teske A.P."/>
            <person name="Ettema T.J."/>
        </authorList>
    </citation>
    <scope>NUCLEOTIDE SEQUENCE [LARGE SCALE GENOMIC DNA]</scope>
</reference>
<evidence type="ECO:0000259" key="1">
    <source>
        <dbReference type="Pfam" id="PF12728"/>
    </source>
</evidence>
<comment type="caution">
    <text evidence="2">The sequence shown here is derived from an EMBL/GenBank/DDBJ whole genome shotgun (WGS) entry which is preliminary data.</text>
</comment>
<dbReference type="SUPFAM" id="SSF46955">
    <property type="entry name" value="Putative DNA-binding domain"/>
    <property type="match status" value="1"/>
</dbReference>
<protein>
    <recommendedName>
        <fullName evidence="1">Helix-turn-helix domain-containing protein</fullName>
    </recommendedName>
</protein>
<gene>
    <name evidence="2" type="ORF">APZ16_03110</name>
</gene>
<sequence>MEKLYTLKEAREILRVCTKTIQRWDKEGKIKCIRTPGNRRLIPESEILRIIGKINHLKVENAENKSLITGTETKKEETVLKTKIEPKEIKIKEAAKIEKPVEPIQEAKESPEKSSKPKEMTRYEMLDALEPPGLAIRAAFGDLLSAAILLKKFTGKDLSARARCPESVVNLFCQRMLSLGYVAEKNGVFELLVEVIR</sequence>